<reference evidence="2 3" key="1">
    <citation type="submission" date="2014-11" db="EMBL/GenBank/DDBJ databases">
        <authorList>
            <person name="Zhu J."/>
            <person name="Qi W."/>
            <person name="Song R."/>
        </authorList>
    </citation>
    <scope>NUCLEOTIDE SEQUENCE [LARGE SCALE GENOMIC DNA]</scope>
</reference>
<feature type="region of interest" description="Disordered" evidence="1">
    <location>
        <begin position="31"/>
        <end position="63"/>
    </location>
</feature>
<evidence type="ECO:0000313" key="2">
    <source>
        <dbReference type="EMBL" id="CEM18719.1"/>
    </source>
</evidence>
<evidence type="ECO:0000256" key="1">
    <source>
        <dbReference type="SAM" id="MobiDB-lite"/>
    </source>
</evidence>
<dbReference type="Proteomes" id="UP000041254">
    <property type="component" value="Unassembled WGS sequence"/>
</dbReference>
<protein>
    <submittedName>
        <fullName evidence="2">Uncharacterized protein</fullName>
    </submittedName>
</protein>
<gene>
    <name evidence="2" type="ORF">Vbra_22957</name>
</gene>
<organism evidence="2 3">
    <name type="scientific">Vitrella brassicaformis (strain CCMP3155)</name>
    <dbReference type="NCBI Taxonomy" id="1169540"/>
    <lineage>
        <taxon>Eukaryota</taxon>
        <taxon>Sar</taxon>
        <taxon>Alveolata</taxon>
        <taxon>Colpodellida</taxon>
        <taxon>Vitrellaceae</taxon>
        <taxon>Vitrella</taxon>
    </lineage>
</organism>
<dbReference type="InParanoid" id="A0A0G4FUZ3"/>
<accession>A0A0G4FUZ3</accession>
<evidence type="ECO:0000313" key="3">
    <source>
        <dbReference type="Proteomes" id="UP000041254"/>
    </source>
</evidence>
<name>A0A0G4FUZ3_VITBC</name>
<dbReference type="EMBL" id="CDMY01000507">
    <property type="protein sequence ID" value="CEM18719.1"/>
    <property type="molecule type" value="Genomic_DNA"/>
</dbReference>
<keyword evidence="3" id="KW-1185">Reference proteome</keyword>
<dbReference type="AlphaFoldDB" id="A0A0G4FUZ3"/>
<dbReference type="VEuPathDB" id="CryptoDB:Vbra_22957"/>
<sequence>MWLRMGRSSRNMGGWSDLQVDSGRVWYSMREEHQQLRPPPPLPGLTRSLSANHADTPATHKHSHGLLHTGIFQLLGLKRLSGAGGSFMAMDTGSSSGCWTQSHNSPERRSRAMSGMAFPASAVPPLSAPARSAPTTPLFPMPSMVDSPDGQSDESGTGRRLEALEARELQVDRRCGGEADAGQVAAGCNVSREVRFLSKSLLRLQRPHWPLHMSPSMPSFPPSLLVRSASASDGHRNGCGMAGVASPYTSDQLRYLRATSARVSVSVSTRVLKRREVPDGVASSLRATGVPSPRCRCRAACPLPPSRSSRHPRASSTTSETLSRRPTSPPQPLHHSASHRRHQCTPTAALSLGTTPLPAQSVACLPA</sequence>
<feature type="region of interest" description="Disordered" evidence="1">
    <location>
        <begin position="301"/>
        <end position="342"/>
    </location>
</feature>
<proteinExistence type="predicted"/>